<accession>A0A915AS57</accession>
<dbReference type="InterPro" id="IPR011709">
    <property type="entry name" value="DEAD-box_helicase_OB_fold"/>
</dbReference>
<protein>
    <submittedName>
        <fullName evidence="3">Helicase C-terminal domain-containing protein</fullName>
    </submittedName>
</protein>
<evidence type="ECO:0000313" key="2">
    <source>
        <dbReference type="Proteomes" id="UP000887569"/>
    </source>
</evidence>
<keyword evidence="2" id="KW-1185">Reference proteome</keyword>
<proteinExistence type="predicted"/>
<dbReference type="AlphaFoldDB" id="A0A915AS57"/>
<evidence type="ECO:0000313" key="3">
    <source>
        <dbReference type="WBParaSite" id="PgR015_g044_t09"/>
    </source>
</evidence>
<dbReference type="WBParaSite" id="PgR015_g044_t09">
    <property type="protein sequence ID" value="PgR015_g044_t09"/>
    <property type="gene ID" value="PgR015_g044"/>
</dbReference>
<feature type="domain" description="DEAD-box helicase OB fold" evidence="1">
    <location>
        <begin position="1"/>
        <end position="45"/>
    </location>
</feature>
<reference evidence="3" key="1">
    <citation type="submission" date="2022-11" db="UniProtKB">
        <authorList>
            <consortium name="WormBaseParasite"/>
        </authorList>
    </citation>
    <scope>IDENTIFICATION</scope>
</reference>
<dbReference type="Pfam" id="PF07717">
    <property type="entry name" value="OB_NTP_bind"/>
    <property type="match status" value="1"/>
</dbReference>
<evidence type="ECO:0000259" key="1">
    <source>
        <dbReference type="Pfam" id="PF07717"/>
    </source>
</evidence>
<organism evidence="2 3">
    <name type="scientific">Parascaris univalens</name>
    <name type="common">Nematode worm</name>
    <dbReference type="NCBI Taxonomy" id="6257"/>
    <lineage>
        <taxon>Eukaryota</taxon>
        <taxon>Metazoa</taxon>
        <taxon>Ecdysozoa</taxon>
        <taxon>Nematoda</taxon>
        <taxon>Chromadorea</taxon>
        <taxon>Rhabditida</taxon>
        <taxon>Spirurina</taxon>
        <taxon>Ascaridomorpha</taxon>
        <taxon>Ascaridoidea</taxon>
        <taxon>Ascarididae</taxon>
        <taxon>Parascaris</taxon>
    </lineage>
</organism>
<sequence length="117" mass="13237">MIHPSSALRHFETAPEFIVYEYSLVTSREYAIDVAAADPSWMTTVMGADRVEAVKQKRMVAYDVVMGSTASEKLISSIKHMQNELKNYITTHIQPDVDYLEDETYEFPVANADCRVG</sequence>
<dbReference type="Proteomes" id="UP000887569">
    <property type="component" value="Unplaced"/>
</dbReference>
<name>A0A915AS57_PARUN</name>